<evidence type="ECO:0000313" key="3">
    <source>
        <dbReference type="Proteomes" id="UP000645217"/>
    </source>
</evidence>
<feature type="region of interest" description="Disordered" evidence="1">
    <location>
        <begin position="1"/>
        <end position="124"/>
    </location>
</feature>
<reference evidence="2" key="2">
    <citation type="submission" date="2020-09" db="EMBL/GenBank/DDBJ databases">
        <authorList>
            <person name="Sun Q."/>
            <person name="Ohkuma M."/>
        </authorList>
    </citation>
    <scope>NUCLEOTIDE SEQUENCE</scope>
    <source>
        <strain evidence="2">JCM 13064</strain>
    </source>
</reference>
<dbReference type="AlphaFoldDB" id="A0A917RBG2"/>
<dbReference type="EMBL" id="BMNT01000026">
    <property type="protein sequence ID" value="GGK98753.1"/>
    <property type="molecule type" value="Genomic_DNA"/>
</dbReference>
<dbReference type="Proteomes" id="UP000645217">
    <property type="component" value="Unassembled WGS sequence"/>
</dbReference>
<comment type="caution">
    <text evidence="2">The sequence shown here is derived from an EMBL/GenBank/DDBJ whole genome shotgun (WGS) entry which is preliminary data.</text>
</comment>
<accession>A0A917RBG2</accession>
<organism evidence="2 3">
    <name type="scientific">Sphaerisporangium melleum</name>
    <dbReference type="NCBI Taxonomy" id="321316"/>
    <lineage>
        <taxon>Bacteria</taxon>
        <taxon>Bacillati</taxon>
        <taxon>Actinomycetota</taxon>
        <taxon>Actinomycetes</taxon>
        <taxon>Streptosporangiales</taxon>
        <taxon>Streptosporangiaceae</taxon>
        <taxon>Sphaerisporangium</taxon>
    </lineage>
</organism>
<feature type="compositionally biased region" description="Polar residues" evidence="1">
    <location>
        <begin position="74"/>
        <end position="88"/>
    </location>
</feature>
<keyword evidence="3" id="KW-1185">Reference proteome</keyword>
<feature type="compositionally biased region" description="Low complexity" evidence="1">
    <location>
        <begin position="15"/>
        <end position="30"/>
    </location>
</feature>
<name>A0A917RBG2_9ACTN</name>
<sequence>MTPHSPSPATIAVLQQSAPSPTPRTPTTQADPRAPDHRLPMPTTQTDPRTPITAPDARHPDRLPHPDHRLPMPATQSARAPDAATQTDPRAPDHCLPMPATQSGPGRRSLADLGGSGGRTCAPS</sequence>
<gene>
    <name evidence="2" type="ORF">GCM10007964_46120</name>
</gene>
<evidence type="ECO:0000313" key="2">
    <source>
        <dbReference type="EMBL" id="GGK98753.1"/>
    </source>
</evidence>
<reference evidence="2" key="1">
    <citation type="journal article" date="2014" name="Int. J. Syst. Evol. Microbiol.">
        <title>Complete genome sequence of Corynebacterium casei LMG S-19264T (=DSM 44701T), isolated from a smear-ripened cheese.</title>
        <authorList>
            <consortium name="US DOE Joint Genome Institute (JGI-PGF)"/>
            <person name="Walter F."/>
            <person name="Albersmeier A."/>
            <person name="Kalinowski J."/>
            <person name="Ruckert C."/>
        </authorList>
    </citation>
    <scope>NUCLEOTIDE SEQUENCE</scope>
    <source>
        <strain evidence="2">JCM 13064</strain>
    </source>
</reference>
<evidence type="ECO:0000256" key="1">
    <source>
        <dbReference type="SAM" id="MobiDB-lite"/>
    </source>
</evidence>
<protein>
    <submittedName>
        <fullName evidence="2">Uncharacterized protein</fullName>
    </submittedName>
</protein>
<proteinExistence type="predicted"/>
<feature type="compositionally biased region" description="Basic and acidic residues" evidence="1">
    <location>
        <begin position="56"/>
        <end position="70"/>
    </location>
</feature>